<evidence type="ECO:0000313" key="3">
    <source>
        <dbReference type="Proteomes" id="UP000265520"/>
    </source>
</evidence>
<name>A0A392UX38_9FABA</name>
<organism evidence="2 3">
    <name type="scientific">Trifolium medium</name>
    <dbReference type="NCBI Taxonomy" id="97028"/>
    <lineage>
        <taxon>Eukaryota</taxon>
        <taxon>Viridiplantae</taxon>
        <taxon>Streptophyta</taxon>
        <taxon>Embryophyta</taxon>
        <taxon>Tracheophyta</taxon>
        <taxon>Spermatophyta</taxon>
        <taxon>Magnoliopsida</taxon>
        <taxon>eudicotyledons</taxon>
        <taxon>Gunneridae</taxon>
        <taxon>Pentapetalae</taxon>
        <taxon>rosids</taxon>
        <taxon>fabids</taxon>
        <taxon>Fabales</taxon>
        <taxon>Fabaceae</taxon>
        <taxon>Papilionoideae</taxon>
        <taxon>50 kb inversion clade</taxon>
        <taxon>NPAAA clade</taxon>
        <taxon>Hologalegina</taxon>
        <taxon>IRL clade</taxon>
        <taxon>Trifolieae</taxon>
        <taxon>Trifolium</taxon>
    </lineage>
</organism>
<feature type="compositionally biased region" description="Basic and acidic residues" evidence="1">
    <location>
        <begin position="16"/>
        <end position="38"/>
    </location>
</feature>
<sequence length="65" mass="7442">MDSFCSSAQQNLAGILEKEITKDPEIDPRPSKRSKIEKDVGKLREDMIKLFEGLSNQNDLLLYLM</sequence>
<protein>
    <submittedName>
        <fullName evidence="2">Uncharacterized protein</fullName>
    </submittedName>
</protein>
<dbReference type="EMBL" id="LXQA010979233">
    <property type="protein sequence ID" value="MCI79682.1"/>
    <property type="molecule type" value="Genomic_DNA"/>
</dbReference>
<dbReference type="Proteomes" id="UP000265520">
    <property type="component" value="Unassembled WGS sequence"/>
</dbReference>
<keyword evidence="3" id="KW-1185">Reference proteome</keyword>
<dbReference type="AlphaFoldDB" id="A0A392UX38"/>
<comment type="caution">
    <text evidence="2">The sequence shown here is derived from an EMBL/GenBank/DDBJ whole genome shotgun (WGS) entry which is preliminary data.</text>
</comment>
<feature type="region of interest" description="Disordered" evidence="1">
    <location>
        <begin position="15"/>
        <end position="38"/>
    </location>
</feature>
<reference evidence="2 3" key="1">
    <citation type="journal article" date="2018" name="Front. Plant Sci.">
        <title>Red Clover (Trifolium pratense) and Zigzag Clover (T. medium) - A Picture of Genomic Similarities and Differences.</title>
        <authorList>
            <person name="Dluhosova J."/>
            <person name="Istvanek J."/>
            <person name="Nedelnik J."/>
            <person name="Repkova J."/>
        </authorList>
    </citation>
    <scope>NUCLEOTIDE SEQUENCE [LARGE SCALE GENOMIC DNA]</scope>
    <source>
        <strain evidence="3">cv. 10/8</strain>
        <tissue evidence="2">Leaf</tissue>
    </source>
</reference>
<proteinExistence type="predicted"/>
<evidence type="ECO:0000256" key="1">
    <source>
        <dbReference type="SAM" id="MobiDB-lite"/>
    </source>
</evidence>
<accession>A0A392UX38</accession>
<evidence type="ECO:0000313" key="2">
    <source>
        <dbReference type="EMBL" id="MCI79682.1"/>
    </source>
</evidence>
<feature type="non-terminal residue" evidence="2">
    <location>
        <position position="65"/>
    </location>
</feature>